<feature type="domain" description="ABC transmembrane type-1" evidence="12">
    <location>
        <begin position="273"/>
        <end position="546"/>
    </location>
</feature>
<dbReference type="CDD" id="cd18580">
    <property type="entry name" value="ABC_6TM_ABCC_D2"/>
    <property type="match status" value="1"/>
</dbReference>
<feature type="transmembrane region" description="Helical" evidence="10">
    <location>
        <begin position="30"/>
        <end position="50"/>
    </location>
</feature>
<reference evidence="13 14" key="1">
    <citation type="journal article" date="2015" name="Genome Announc.">
        <title>Draft Genome Sequence and Gene Annotation of the Entomopathogenic Fungus Verticillium hemipterigenum.</title>
        <authorList>
            <person name="Horn F."/>
            <person name="Habel A."/>
            <person name="Scharf D.H."/>
            <person name="Dworschak J."/>
            <person name="Brakhage A.A."/>
            <person name="Guthke R."/>
            <person name="Hertweck C."/>
            <person name="Linde J."/>
        </authorList>
    </citation>
    <scope>NUCLEOTIDE SEQUENCE [LARGE SCALE GENOMIC DNA]</scope>
</reference>
<feature type="transmembrane region" description="Helical" evidence="10">
    <location>
        <begin position="92"/>
        <end position="113"/>
    </location>
</feature>
<feature type="transmembrane region" description="Helical" evidence="10">
    <location>
        <begin position="151"/>
        <end position="169"/>
    </location>
</feature>
<feature type="transmembrane region" description="Helical" evidence="10">
    <location>
        <begin position="62"/>
        <end position="86"/>
    </location>
</feature>
<proteinExistence type="predicted"/>
<feature type="region of interest" description="Disordered" evidence="9">
    <location>
        <begin position="825"/>
        <end position="864"/>
    </location>
</feature>
<dbReference type="PROSITE" id="PS50893">
    <property type="entry name" value="ABC_TRANSPORTER_2"/>
    <property type="match status" value="2"/>
</dbReference>
<feature type="transmembrane region" description="Helical" evidence="10">
    <location>
        <begin position="261"/>
        <end position="281"/>
    </location>
</feature>
<feature type="transmembrane region" description="Helical" evidence="10">
    <location>
        <begin position="201"/>
        <end position="219"/>
    </location>
</feature>
<dbReference type="PROSITE" id="PS50929">
    <property type="entry name" value="ABC_TM1F"/>
    <property type="match status" value="2"/>
</dbReference>
<dbReference type="InterPro" id="IPR036640">
    <property type="entry name" value="ABC1_TM_sf"/>
</dbReference>
<comment type="subcellular location">
    <subcellularLocation>
        <location evidence="1">Cell membrane</location>
        <topology evidence="1">Multi-pass membrane protein</topology>
    </subcellularLocation>
</comment>
<keyword evidence="3" id="KW-1003">Cell membrane</keyword>
<dbReference type="Pfam" id="PF00005">
    <property type="entry name" value="ABC_tran"/>
    <property type="match status" value="2"/>
</dbReference>
<dbReference type="STRING" id="1531966.A0A0A1T686"/>
<evidence type="ECO:0000256" key="9">
    <source>
        <dbReference type="SAM" id="MobiDB-lite"/>
    </source>
</evidence>
<feature type="transmembrane region" description="Helical" evidence="10">
    <location>
        <begin position="302"/>
        <end position="323"/>
    </location>
</feature>
<feature type="compositionally biased region" description="Basic and acidic residues" evidence="9">
    <location>
        <begin position="1462"/>
        <end position="1474"/>
    </location>
</feature>
<evidence type="ECO:0000256" key="1">
    <source>
        <dbReference type="ARBA" id="ARBA00004651"/>
    </source>
</evidence>
<evidence type="ECO:0000313" key="14">
    <source>
        <dbReference type="Proteomes" id="UP000039046"/>
    </source>
</evidence>
<evidence type="ECO:0000256" key="6">
    <source>
        <dbReference type="ARBA" id="ARBA00022840"/>
    </source>
</evidence>
<dbReference type="PROSITE" id="PS00211">
    <property type="entry name" value="ABC_TRANSPORTER_1"/>
    <property type="match status" value="1"/>
</dbReference>
<evidence type="ECO:0000256" key="7">
    <source>
        <dbReference type="ARBA" id="ARBA00022989"/>
    </source>
</evidence>
<dbReference type="Pfam" id="PF24357">
    <property type="entry name" value="TMD0_ABC"/>
    <property type="match status" value="1"/>
</dbReference>
<dbReference type="InterPro" id="IPR056227">
    <property type="entry name" value="TMD0_ABC"/>
</dbReference>
<dbReference type="GO" id="GO:0016887">
    <property type="term" value="F:ATP hydrolysis activity"/>
    <property type="evidence" value="ECO:0007669"/>
    <property type="project" value="InterPro"/>
</dbReference>
<dbReference type="OrthoDB" id="6500128at2759"/>
<feature type="transmembrane region" description="Helical" evidence="10">
    <location>
        <begin position="389"/>
        <end position="416"/>
    </location>
</feature>
<feature type="domain" description="ABC transporter" evidence="11">
    <location>
        <begin position="600"/>
        <end position="827"/>
    </location>
</feature>
<dbReference type="Pfam" id="PF00664">
    <property type="entry name" value="ABC_membrane"/>
    <property type="match status" value="2"/>
</dbReference>
<keyword evidence="5" id="KW-0547">Nucleotide-binding</keyword>
<evidence type="ECO:0000256" key="10">
    <source>
        <dbReference type="SAM" id="Phobius"/>
    </source>
</evidence>
<dbReference type="PANTHER" id="PTHR24223">
    <property type="entry name" value="ATP-BINDING CASSETTE SUB-FAMILY C"/>
    <property type="match status" value="1"/>
</dbReference>
<dbReference type="Gene3D" id="3.40.50.300">
    <property type="entry name" value="P-loop containing nucleotide triphosphate hydrolases"/>
    <property type="match status" value="2"/>
</dbReference>
<dbReference type="InterPro" id="IPR027417">
    <property type="entry name" value="P-loop_NTPase"/>
</dbReference>
<keyword evidence="14" id="KW-1185">Reference proteome</keyword>
<gene>
    <name evidence="13" type="ORF">VHEMI08288</name>
</gene>
<keyword evidence="4 10" id="KW-0812">Transmembrane</keyword>
<evidence type="ECO:0000259" key="12">
    <source>
        <dbReference type="PROSITE" id="PS50929"/>
    </source>
</evidence>
<keyword evidence="2" id="KW-0813">Transport</keyword>
<keyword evidence="8 10" id="KW-0472">Membrane</keyword>
<dbReference type="InterPro" id="IPR011527">
    <property type="entry name" value="ABC1_TM_dom"/>
</dbReference>
<feature type="transmembrane region" description="Helical" evidence="10">
    <location>
        <begin position="520"/>
        <end position="541"/>
    </location>
</feature>
<evidence type="ECO:0000259" key="11">
    <source>
        <dbReference type="PROSITE" id="PS50893"/>
    </source>
</evidence>
<feature type="transmembrane region" description="Helical" evidence="10">
    <location>
        <begin position="487"/>
        <end position="508"/>
    </location>
</feature>
<sequence>MSQYALITGDDGFGPSLPGYFDFTLRFEHIFFTIVPSVLFLVAVVIKLCTSNKNLAVVKRGVLFWLKMALGIAAFALESTALGLWARTAPEPVVLTAAIVSVLASMMLIAALYVEHFFSYAPSLLLGFYYSLMVLFGIVKSRSLAMRPGLEAIFATSVASTVLALLIVISQEWPKRPLLLDRQRQLTMGTESLSGFWCRSVFWWVNFTLVKGFVSIFYTDDLPPMEEALTSQHLYDQFRQKWAKTNKTSAYSLLSVCTKLVWSQFLIGLIPKIALVVLLSIQPVLTKTVVTLAGQETIPENVVGATIGGGLLLYFGISLSNAINEYFVTRQVLTIRSCLIPAIYAKLFNLPLESLKHSNALTLTSADIDNIVIGIVHFNKMLQNSLLTISGLVVLGFLVGIAAVFAVVPALITMIISIRLAKQMRPAQTIWNMAVDKRLSATRDALTNLISVKMAGLVNIVSESLQRLVVDEMNGSKKARRLMTSTYVVGEITGAWMAIVVLAAALFWTRASTGLSKAEIYAIISVCNLITDPLALVTLGFSRFTSALASLDRMQTFLRQDDHPDIRETFAKAANEMALEKPAILEKSSESKLHKDGSAIKLVDVSTKPLRSGQQVFRNLTVSFPAKQLSLVVGPVGIGKSTFLKTIIGEVSIYDGHVLVEQDDIAYCGESPWLQNTTIQGNIVGDYPFSDIRYHSIIEACALVTDIDALSEGNETVVGDLGCNLSGGQRQRVALARAMYSAKPIIILDNSFSGLDAQTAALIYRNLFGLGGLLRVSETTTIMTTTMAEHLEFAAQVVVLGEHCTTQVVKPEDYANLPPYISRRRATETSDSESEQFNEDESQPRSRAVQHAMAQEPEVPSEKQLARQRGDFGMYNAYIKSIGWGRYLFWLLLTAFSVVVTRFPVAFIRIWYSKDGGDTTYFAGFATIYFFSTFTWILAYGYWYNNLILDSVVNLHRDLLHSVMRSTLSFISGVERASLLNRFSEDMAIFSQQLGPIMTTVVSCLFLVIADFILVCTSSAISVILIPSVVVPVYLLQSFYLRTSRQMRQLSLETKVPIVKQITEVSSGIEHIRAMKMQDYLLADGFKHIDNNSKPVYMLRCIQQWLWLVINLVVTFIAVMIMTIALTARHLASDNSIGVGMVALIPLSDNLGNVIRSWMSLETSLGAMWRLKWFTENTPTEQNETALDADDVRLKNWPETGAIEFREVNASYSIGSRRVLGGLSFSVAHGQTFGLIGRTGSGKSSILLTALNFLNYAGVITIGNLDLRNIPLDILRRRITTITQSSIELPGSVRANLYPYPDSATELDDKVIIDVLEFLGIWDYVDANGGLDADIAHLKLSTGQRQLINIARAFLHHKQNKSRIALMDEVTTSLDEATAKRVLEAIEDTFEDCTILMVEHRESALEHMDLSLELRGGYAVALVDRTKAHQNTLAAIRERKAREQSVKEEASKGSVGMFSEVSESRMRRSAESSH</sequence>
<organism evidence="13 14">
    <name type="scientific">[Torrubiella] hemipterigena</name>
    <dbReference type="NCBI Taxonomy" id="1531966"/>
    <lineage>
        <taxon>Eukaryota</taxon>
        <taxon>Fungi</taxon>
        <taxon>Dikarya</taxon>
        <taxon>Ascomycota</taxon>
        <taxon>Pezizomycotina</taxon>
        <taxon>Sordariomycetes</taxon>
        <taxon>Hypocreomycetidae</taxon>
        <taxon>Hypocreales</taxon>
        <taxon>Clavicipitaceae</taxon>
        <taxon>Clavicipitaceae incertae sedis</taxon>
        <taxon>'Torrubiella' clade</taxon>
    </lineage>
</organism>
<dbReference type="GO" id="GO:0140359">
    <property type="term" value="F:ABC-type transporter activity"/>
    <property type="evidence" value="ECO:0007669"/>
    <property type="project" value="InterPro"/>
</dbReference>
<feature type="transmembrane region" description="Helical" evidence="10">
    <location>
        <begin position="1105"/>
        <end position="1126"/>
    </location>
</feature>
<keyword evidence="7 10" id="KW-1133">Transmembrane helix</keyword>
<feature type="region of interest" description="Disordered" evidence="9">
    <location>
        <begin position="1441"/>
        <end position="1474"/>
    </location>
</feature>
<dbReference type="SMART" id="SM00382">
    <property type="entry name" value="AAA"/>
    <property type="match status" value="2"/>
</dbReference>
<feature type="domain" description="ABC transporter" evidence="11">
    <location>
        <begin position="1205"/>
        <end position="1441"/>
    </location>
</feature>
<feature type="transmembrane region" description="Helical" evidence="10">
    <location>
        <begin position="1020"/>
        <end position="1041"/>
    </location>
</feature>
<feature type="transmembrane region" description="Helical" evidence="10">
    <location>
        <begin position="994"/>
        <end position="1014"/>
    </location>
</feature>
<dbReference type="InterPro" id="IPR017871">
    <property type="entry name" value="ABC_transporter-like_CS"/>
</dbReference>
<feature type="compositionally biased region" description="Basic and acidic residues" evidence="9">
    <location>
        <begin position="1441"/>
        <end position="1451"/>
    </location>
</feature>
<evidence type="ECO:0000313" key="13">
    <source>
        <dbReference type="EMBL" id="CEJ92651.1"/>
    </source>
</evidence>
<dbReference type="EMBL" id="CDHN01000005">
    <property type="protein sequence ID" value="CEJ92651.1"/>
    <property type="molecule type" value="Genomic_DNA"/>
</dbReference>
<feature type="transmembrane region" description="Helical" evidence="10">
    <location>
        <begin position="920"/>
        <end position="943"/>
    </location>
</feature>
<name>A0A0A1T686_9HYPO</name>
<evidence type="ECO:0000256" key="4">
    <source>
        <dbReference type="ARBA" id="ARBA00022692"/>
    </source>
</evidence>
<dbReference type="PANTHER" id="PTHR24223:SF345">
    <property type="entry name" value="ABC MULTIDRUG TRANSPORTER (EUROFUNG)"/>
    <property type="match status" value="1"/>
</dbReference>
<dbReference type="SUPFAM" id="SSF52540">
    <property type="entry name" value="P-loop containing nucleoside triphosphate hydrolases"/>
    <property type="match status" value="2"/>
</dbReference>
<dbReference type="Proteomes" id="UP000039046">
    <property type="component" value="Unassembled WGS sequence"/>
</dbReference>
<keyword evidence="6" id="KW-0067">ATP-binding</keyword>
<evidence type="ECO:0008006" key="15">
    <source>
        <dbReference type="Google" id="ProtNLM"/>
    </source>
</evidence>
<dbReference type="SUPFAM" id="SSF90123">
    <property type="entry name" value="ABC transporter transmembrane region"/>
    <property type="match status" value="2"/>
</dbReference>
<feature type="transmembrane region" description="Helical" evidence="10">
    <location>
        <begin position="887"/>
        <end position="908"/>
    </location>
</feature>
<dbReference type="Gene3D" id="1.20.1560.10">
    <property type="entry name" value="ABC transporter type 1, transmembrane domain"/>
    <property type="match status" value="2"/>
</dbReference>
<dbReference type="GO" id="GO:0005886">
    <property type="term" value="C:plasma membrane"/>
    <property type="evidence" value="ECO:0007669"/>
    <property type="project" value="UniProtKB-SubCell"/>
</dbReference>
<evidence type="ECO:0000256" key="8">
    <source>
        <dbReference type="ARBA" id="ARBA00023136"/>
    </source>
</evidence>
<dbReference type="InterPro" id="IPR050173">
    <property type="entry name" value="ABC_transporter_C-like"/>
</dbReference>
<dbReference type="InterPro" id="IPR003593">
    <property type="entry name" value="AAA+_ATPase"/>
</dbReference>
<dbReference type="InterPro" id="IPR003439">
    <property type="entry name" value="ABC_transporter-like_ATP-bd"/>
</dbReference>
<dbReference type="InterPro" id="IPR044726">
    <property type="entry name" value="ABCC_6TM_D2"/>
</dbReference>
<protein>
    <recommendedName>
        <fullName evidence="15">ABC transporter</fullName>
    </recommendedName>
</protein>
<feature type="transmembrane region" description="Helical" evidence="10">
    <location>
        <begin position="120"/>
        <end position="139"/>
    </location>
</feature>
<feature type="compositionally biased region" description="Acidic residues" evidence="9">
    <location>
        <begin position="830"/>
        <end position="841"/>
    </location>
</feature>
<accession>A0A0A1T686</accession>
<evidence type="ECO:0000256" key="2">
    <source>
        <dbReference type="ARBA" id="ARBA00022448"/>
    </source>
</evidence>
<feature type="domain" description="ABC transmembrane type-1" evidence="12">
    <location>
        <begin position="887"/>
        <end position="1163"/>
    </location>
</feature>
<evidence type="ECO:0000256" key="5">
    <source>
        <dbReference type="ARBA" id="ARBA00022741"/>
    </source>
</evidence>
<dbReference type="GO" id="GO:0005524">
    <property type="term" value="F:ATP binding"/>
    <property type="evidence" value="ECO:0007669"/>
    <property type="project" value="UniProtKB-KW"/>
</dbReference>
<evidence type="ECO:0000256" key="3">
    <source>
        <dbReference type="ARBA" id="ARBA00022475"/>
    </source>
</evidence>